<feature type="domain" description="GTP-eEF1A C-terminal" evidence="4">
    <location>
        <begin position="1"/>
        <end position="43"/>
    </location>
</feature>
<dbReference type="PANTHER" id="PTHR44830:SF1">
    <property type="entry name" value="TR-TYPE G DOMAIN-CONTAINING PROTEIN"/>
    <property type="match status" value="1"/>
</dbReference>
<evidence type="ECO:0000313" key="5">
    <source>
        <dbReference type="EMBL" id="DAD46404.1"/>
    </source>
</evidence>
<keyword evidence="3" id="KW-1133">Transmembrane helix</keyword>
<reference evidence="5 6" key="1">
    <citation type="journal article" date="2020" name="Mol. Biol. Evol.">
        <title>Distinct Expression and Methylation Patterns for Genes with Different Fates following a Single Whole-Genome Duplication in Flowering Plants.</title>
        <authorList>
            <person name="Shi T."/>
            <person name="Rahmani R.S."/>
            <person name="Gugger P.F."/>
            <person name="Wang M."/>
            <person name="Li H."/>
            <person name="Zhang Y."/>
            <person name="Li Z."/>
            <person name="Wang Q."/>
            <person name="Van de Peer Y."/>
            <person name="Marchal K."/>
            <person name="Chen J."/>
        </authorList>
    </citation>
    <scope>NUCLEOTIDE SEQUENCE [LARGE SCALE GENOMIC DNA]</scope>
    <source>
        <tissue evidence="5">Leaf</tissue>
    </source>
</reference>
<keyword evidence="6" id="KW-1185">Reference proteome</keyword>
<dbReference type="PANTHER" id="PTHR44830">
    <property type="entry name" value="ELONGATION FACTOR 1 ALPHA"/>
    <property type="match status" value="1"/>
</dbReference>
<dbReference type="GO" id="GO:0005525">
    <property type="term" value="F:GTP binding"/>
    <property type="evidence" value="ECO:0007669"/>
    <property type="project" value="UniProtKB-KW"/>
</dbReference>
<feature type="transmembrane region" description="Helical" evidence="3">
    <location>
        <begin position="87"/>
        <end position="105"/>
    </location>
</feature>
<keyword evidence="3" id="KW-0472">Membrane</keyword>
<evidence type="ECO:0000256" key="3">
    <source>
        <dbReference type="SAM" id="Phobius"/>
    </source>
</evidence>
<dbReference type="InterPro" id="IPR054696">
    <property type="entry name" value="GTP-eEF1A_C"/>
</dbReference>
<organism evidence="5 6">
    <name type="scientific">Nelumbo nucifera</name>
    <name type="common">Sacred lotus</name>
    <dbReference type="NCBI Taxonomy" id="4432"/>
    <lineage>
        <taxon>Eukaryota</taxon>
        <taxon>Viridiplantae</taxon>
        <taxon>Streptophyta</taxon>
        <taxon>Embryophyta</taxon>
        <taxon>Tracheophyta</taxon>
        <taxon>Spermatophyta</taxon>
        <taxon>Magnoliopsida</taxon>
        <taxon>Proteales</taxon>
        <taxon>Nelumbonaceae</taxon>
        <taxon>Nelumbo</taxon>
    </lineage>
</organism>
<evidence type="ECO:0000313" key="6">
    <source>
        <dbReference type="Proteomes" id="UP000607653"/>
    </source>
</evidence>
<evidence type="ECO:0000256" key="1">
    <source>
        <dbReference type="ARBA" id="ARBA00022741"/>
    </source>
</evidence>
<dbReference type="SUPFAM" id="SSF50465">
    <property type="entry name" value="EF-Tu/eEF-1alpha/eIF2-gamma C-terminal domain"/>
    <property type="match status" value="1"/>
</dbReference>
<keyword evidence="1" id="KW-0547">Nucleotide-binding</keyword>
<dbReference type="InterPro" id="IPR009001">
    <property type="entry name" value="Transl_elong_EF1A/Init_IF2_C"/>
</dbReference>
<accession>A0A822ZJX8</accession>
<proteinExistence type="predicted"/>
<evidence type="ECO:0000256" key="2">
    <source>
        <dbReference type="ARBA" id="ARBA00023134"/>
    </source>
</evidence>
<dbReference type="AlphaFoldDB" id="A0A822ZJX8"/>
<protein>
    <recommendedName>
        <fullName evidence="4">GTP-eEF1A C-terminal domain-containing protein</fullName>
    </recommendedName>
</protein>
<dbReference type="Pfam" id="PF22594">
    <property type="entry name" value="GTP-eEF1A_C"/>
    <property type="match status" value="1"/>
</dbReference>
<sequence length="124" mass="13974">MNHPGQIENGYALMLDCHTSHIAVKFVELLAKIDRLSGKELDSACSSPYFSAPSSPKRFGEFFQSVQNHPEIKDIAFPSNLTAAESLLFSVVFLFSVFLQWRVYYSGASKTSRLFIFLFSVVRV</sequence>
<gene>
    <name evidence="5" type="ORF">HUJ06_016341</name>
</gene>
<name>A0A822ZJX8_NELNU</name>
<keyword evidence="3" id="KW-0812">Transmembrane</keyword>
<evidence type="ECO:0000259" key="4">
    <source>
        <dbReference type="Pfam" id="PF22594"/>
    </source>
</evidence>
<dbReference type="Gene3D" id="2.40.30.10">
    <property type="entry name" value="Translation factors"/>
    <property type="match status" value="1"/>
</dbReference>
<dbReference type="EMBL" id="DUZY01000008">
    <property type="protein sequence ID" value="DAD46404.1"/>
    <property type="molecule type" value="Genomic_DNA"/>
</dbReference>
<keyword evidence="2" id="KW-0342">GTP-binding</keyword>
<dbReference type="Proteomes" id="UP000607653">
    <property type="component" value="Unassembled WGS sequence"/>
</dbReference>
<comment type="caution">
    <text evidence="5">The sequence shown here is derived from an EMBL/GenBank/DDBJ whole genome shotgun (WGS) entry which is preliminary data.</text>
</comment>